<dbReference type="Gene3D" id="3.40.50.1820">
    <property type="entry name" value="alpha/beta hydrolase"/>
    <property type="match status" value="1"/>
</dbReference>
<evidence type="ECO:0000313" key="4">
    <source>
        <dbReference type="EMBL" id="CAE7208087.1"/>
    </source>
</evidence>
<comment type="caution">
    <text evidence="4">The sequence shown here is derived from an EMBL/GenBank/DDBJ whole genome shotgun (WGS) entry which is preliminary data.</text>
</comment>
<dbReference type="EMBL" id="CAJNDS010000453">
    <property type="protein sequence ID" value="CAE7208087.1"/>
    <property type="molecule type" value="Genomic_DNA"/>
</dbReference>
<sequence>MAGRMFPVASTASVSGWVAFIEVALRFAMFAALIYATLGFMPRADVSPVILSGHSLGVNVAHTVAGHLERMGIDVFAIVALDPRSTPASLLQAGVHPALTRTSDGIRFEALQLTFTSDYVPFLKLPQRMMRVNGEMRKDATAIGSVKMLPDSNHFSLAHSHVWDIALAIKEDMALKCGTETKRRQSKAPFKNNRESDGSSDVNGLSAPIGLQFELWK</sequence>
<evidence type="ECO:0000259" key="3">
    <source>
        <dbReference type="SMART" id="SM00824"/>
    </source>
</evidence>
<dbReference type="InterPro" id="IPR029058">
    <property type="entry name" value="AB_hydrolase_fold"/>
</dbReference>
<proteinExistence type="predicted"/>
<name>A0A812JFU5_9DINO</name>
<dbReference type="Proteomes" id="UP000604046">
    <property type="component" value="Unassembled WGS sequence"/>
</dbReference>
<feature type="region of interest" description="Disordered" evidence="1">
    <location>
        <begin position="180"/>
        <end position="203"/>
    </location>
</feature>
<gene>
    <name evidence="4" type="primary">ANXA6</name>
    <name evidence="4" type="ORF">SNAT2548_LOCUS6763</name>
</gene>
<reference evidence="4" key="1">
    <citation type="submission" date="2021-02" db="EMBL/GenBank/DDBJ databases">
        <authorList>
            <person name="Dougan E. K."/>
            <person name="Rhodes N."/>
            <person name="Thang M."/>
            <person name="Chan C."/>
        </authorList>
    </citation>
    <scope>NUCLEOTIDE SEQUENCE</scope>
</reference>
<feature type="transmembrane region" description="Helical" evidence="2">
    <location>
        <begin position="14"/>
        <end position="38"/>
    </location>
</feature>
<organism evidence="4 5">
    <name type="scientific">Symbiodinium natans</name>
    <dbReference type="NCBI Taxonomy" id="878477"/>
    <lineage>
        <taxon>Eukaryota</taxon>
        <taxon>Sar</taxon>
        <taxon>Alveolata</taxon>
        <taxon>Dinophyceae</taxon>
        <taxon>Suessiales</taxon>
        <taxon>Symbiodiniaceae</taxon>
        <taxon>Symbiodinium</taxon>
    </lineage>
</organism>
<dbReference type="InterPro" id="IPR020802">
    <property type="entry name" value="TesA-like"/>
</dbReference>
<dbReference type="AlphaFoldDB" id="A0A812JFU5"/>
<evidence type="ECO:0000256" key="1">
    <source>
        <dbReference type="SAM" id="MobiDB-lite"/>
    </source>
</evidence>
<keyword evidence="2" id="KW-1133">Transmembrane helix</keyword>
<evidence type="ECO:0000313" key="5">
    <source>
        <dbReference type="Proteomes" id="UP000604046"/>
    </source>
</evidence>
<keyword evidence="2" id="KW-0812">Transmembrane</keyword>
<dbReference type="SUPFAM" id="SSF53474">
    <property type="entry name" value="alpha/beta-Hydrolases"/>
    <property type="match status" value="1"/>
</dbReference>
<accession>A0A812JFU5</accession>
<protein>
    <submittedName>
        <fullName evidence="4">ANXA6 protein</fullName>
    </submittedName>
</protein>
<dbReference type="SMART" id="SM00824">
    <property type="entry name" value="PKS_TE"/>
    <property type="match status" value="1"/>
</dbReference>
<keyword evidence="2" id="KW-0472">Membrane</keyword>
<keyword evidence="5" id="KW-1185">Reference proteome</keyword>
<evidence type="ECO:0000256" key="2">
    <source>
        <dbReference type="SAM" id="Phobius"/>
    </source>
</evidence>
<feature type="domain" description="Thioesterase TesA-like" evidence="3">
    <location>
        <begin position="6"/>
        <end position="173"/>
    </location>
</feature>